<dbReference type="SMART" id="SM00418">
    <property type="entry name" value="HTH_ARSR"/>
    <property type="match status" value="1"/>
</dbReference>
<dbReference type="SUPFAM" id="SSF46785">
    <property type="entry name" value="Winged helix' DNA-binding domain"/>
    <property type="match status" value="1"/>
</dbReference>
<dbReference type="PANTHER" id="PTHR33154">
    <property type="entry name" value="TRANSCRIPTIONAL REGULATOR, ARSR FAMILY"/>
    <property type="match status" value="1"/>
</dbReference>
<dbReference type="GO" id="GO:0046685">
    <property type="term" value="P:response to arsenic-containing substance"/>
    <property type="evidence" value="ECO:0007669"/>
    <property type="project" value="UniProtKB-KW"/>
</dbReference>
<proteinExistence type="predicted"/>
<evidence type="ECO:0000256" key="3">
    <source>
        <dbReference type="ARBA" id="ARBA00023125"/>
    </source>
</evidence>
<dbReference type="EMBL" id="PIPJ01000007">
    <property type="protein sequence ID" value="RUO19662.1"/>
    <property type="molecule type" value="Genomic_DNA"/>
</dbReference>
<dbReference type="NCBIfam" id="NF033788">
    <property type="entry name" value="HTH_metalloreg"/>
    <property type="match status" value="1"/>
</dbReference>
<evidence type="ECO:0000259" key="5">
    <source>
        <dbReference type="PROSITE" id="PS50987"/>
    </source>
</evidence>
<keyword evidence="2" id="KW-0805">Transcription regulation</keyword>
<keyword evidence="4" id="KW-0804">Transcription</keyword>
<keyword evidence="7" id="KW-1185">Reference proteome</keyword>
<dbReference type="Pfam" id="PF01022">
    <property type="entry name" value="HTH_5"/>
    <property type="match status" value="1"/>
</dbReference>
<dbReference type="InterPro" id="IPR001845">
    <property type="entry name" value="HTH_ArsR_DNA-bd_dom"/>
</dbReference>
<dbReference type="InterPro" id="IPR011991">
    <property type="entry name" value="ArsR-like_HTH"/>
</dbReference>
<dbReference type="PANTHER" id="PTHR33154:SF18">
    <property type="entry name" value="ARSENICAL RESISTANCE OPERON REPRESSOR"/>
    <property type="match status" value="1"/>
</dbReference>
<evidence type="ECO:0000256" key="4">
    <source>
        <dbReference type="ARBA" id="ARBA00023163"/>
    </source>
</evidence>
<dbReference type="PRINTS" id="PR00778">
    <property type="entry name" value="HTHARSR"/>
</dbReference>
<sequence>MQSAISICKAFGDETRMQIMLMLFSAEELCVCELTAALDLSQPKISRHINILRGAGLVESERRGQWLFYRIAGSVPAWVDALLHSEQTQFGPALMRANERLSGMASRPERCC</sequence>
<accession>A0A432VTB5</accession>
<dbReference type="GO" id="GO:0003677">
    <property type="term" value="F:DNA binding"/>
    <property type="evidence" value="ECO:0007669"/>
    <property type="project" value="UniProtKB-KW"/>
</dbReference>
<feature type="domain" description="HTH arsR-type" evidence="5">
    <location>
        <begin position="1"/>
        <end position="90"/>
    </location>
</feature>
<evidence type="ECO:0000256" key="1">
    <source>
        <dbReference type="ARBA" id="ARBA00022849"/>
    </source>
</evidence>
<evidence type="ECO:0000313" key="6">
    <source>
        <dbReference type="EMBL" id="RUO19662.1"/>
    </source>
</evidence>
<organism evidence="6 7">
    <name type="scientific">Aliidiomarina iranensis</name>
    <dbReference type="NCBI Taxonomy" id="1434071"/>
    <lineage>
        <taxon>Bacteria</taxon>
        <taxon>Pseudomonadati</taxon>
        <taxon>Pseudomonadota</taxon>
        <taxon>Gammaproteobacteria</taxon>
        <taxon>Alteromonadales</taxon>
        <taxon>Idiomarinaceae</taxon>
        <taxon>Aliidiomarina</taxon>
    </lineage>
</organism>
<dbReference type="CDD" id="cd00090">
    <property type="entry name" value="HTH_ARSR"/>
    <property type="match status" value="1"/>
</dbReference>
<keyword evidence="1" id="KW-0059">Arsenical resistance</keyword>
<dbReference type="Proteomes" id="UP000288395">
    <property type="component" value="Unassembled WGS sequence"/>
</dbReference>
<dbReference type="InterPro" id="IPR051081">
    <property type="entry name" value="HTH_MetalResp_TranReg"/>
</dbReference>
<dbReference type="PROSITE" id="PS50987">
    <property type="entry name" value="HTH_ARSR_2"/>
    <property type="match status" value="1"/>
</dbReference>
<dbReference type="GO" id="GO:0003700">
    <property type="term" value="F:DNA-binding transcription factor activity"/>
    <property type="evidence" value="ECO:0007669"/>
    <property type="project" value="InterPro"/>
</dbReference>
<dbReference type="RefSeq" id="WP_126767785.1">
    <property type="nucleotide sequence ID" value="NZ_PIPJ01000007.1"/>
</dbReference>
<evidence type="ECO:0000256" key="2">
    <source>
        <dbReference type="ARBA" id="ARBA00023015"/>
    </source>
</evidence>
<name>A0A432VTB5_9GAMM</name>
<reference evidence="7" key="1">
    <citation type="journal article" date="2018" name="Front. Microbiol.">
        <title>Genome-Based Analysis Reveals the Taxonomy and Diversity of the Family Idiomarinaceae.</title>
        <authorList>
            <person name="Liu Y."/>
            <person name="Lai Q."/>
            <person name="Shao Z."/>
        </authorList>
    </citation>
    <scope>NUCLEOTIDE SEQUENCE [LARGE SCALE GENOMIC DNA]</scope>
    <source>
        <strain evidence="7">GBPy7</strain>
    </source>
</reference>
<gene>
    <name evidence="6" type="ORF">CWE08_09535</name>
</gene>
<evidence type="ECO:0000313" key="7">
    <source>
        <dbReference type="Proteomes" id="UP000288395"/>
    </source>
</evidence>
<dbReference type="InterPro" id="IPR036388">
    <property type="entry name" value="WH-like_DNA-bd_sf"/>
</dbReference>
<dbReference type="InterPro" id="IPR036390">
    <property type="entry name" value="WH_DNA-bd_sf"/>
</dbReference>
<comment type="caution">
    <text evidence="6">The sequence shown here is derived from an EMBL/GenBank/DDBJ whole genome shotgun (WGS) entry which is preliminary data.</text>
</comment>
<keyword evidence="3" id="KW-0238">DNA-binding</keyword>
<protein>
    <submittedName>
        <fullName evidence="6">Transcriptional regulator</fullName>
    </submittedName>
</protein>
<dbReference type="OrthoDB" id="9793058at2"/>
<dbReference type="AlphaFoldDB" id="A0A432VTB5"/>
<dbReference type="Gene3D" id="1.10.10.10">
    <property type="entry name" value="Winged helix-like DNA-binding domain superfamily/Winged helix DNA-binding domain"/>
    <property type="match status" value="1"/>
</dbReference>